<proteinExistence type="predicted"/>
<dbReference type="PANTHER" id="PTHR43737">
    <property type="entry name" value="BLL7424 PROTEIN"/>
    <property type="match status" value="1"/>
</dbReference>
<name>A0A381TVX6_9ZZZZ</name>
<dbReference type="PANTHER" id="PTHR43737:SF1">
    <property type="entry name" value="DUF1501 DOMAIN-CONTAINING PROTEIN"/>
    <property type="match status" value="1"/>
</dbReference>
<sequence length="387" mass="42523">MTTASKETRSSDPVFIVLQLSGGNDFMNTVIPYGDPFYYDFRKTVDVSEENVLSIDDHFGFHPALAPFKKIWDSGDMAIIPGIGYPVPDRSHFRSMDIWHTAEPTKIIAEGWLARVVRELDPGKKNVCTGVSFGQGLPRAMYLMGTPAISVSQLEGYGLLTSLSGQRQRKALNAFQRMYVPEEIDEASMVMNHIGQTGIDAMTGADMLAVAPEQYRSTIEYGEDALSQSLKGIAQVHLADLGTRVFYAQLPGFDTHGAQIATQSGLLENLSNSVTDFFDDLKEHDAADNVVMMIFTEFGRRIRDNGNGTDHGSGGGAFLIGHRVNGGMYAEYPSLDPSEHLSGDLKFNNDFRMLYSTILDDWFGIDSAPIVNGTFEKFTGMLQPVGA</sequence>
<accession>A0A381TVX6</accession>
<dbReference type="EMBL" id="UINC01005264">
    <property type="protein sequence ID" value="SVA20195.1"/>
    <property type="molecule type" value="Genomic_DNA"/>
</dbReference>
<dbReference type="AlphaFoldDB" id="A0A381TVX6"/>
<protein>
    <recommendedName>
        <fullName evidence="2">DUF1501 domain-containing protein</fullName>
    </recommendedName>
</protein>
<dbReference type="InterPro" id="IPR010869">
    <property type="entry name" value="DUF1501"/>
</dbReference>
<evidence type="ECO:0008006" key="2">
    <source>
        <dbReference type="Google" id="ProtNLM"/>
    </source>
</evidence>
<dbReference type="Pfam" id="PF07394">
    <property type="entry name" value="DUF1501"/>
    <property type="match status" value="1"/>
</dbReference>
<evidence type="ECO:0000313" key="1">
    <source>
        <dbReference type="EMBL" id="SVA20195.1"/>
    </source>
</evidence>
<gene>
    <name evidence="1" type="ORF">METZ01_LOCUS73049</name>
</gene>
<reference evidence="1" key="1">
    <citation type="submission" date="2018-05" db="EMBL/GenBank/DDBJ databases">
        <authorList>
            <person name="Lanie J.A."/>
            <person name="Ng W.-L."/>
            <person name="Kazmierczak K.M."/>
            <person name="Andrzejewski T.M."/>
            <person name="Davidsen T.M."/>
            <person name="Wayne K.J."/>
            <person name="Tettelin H."/>
            <person name="Glass J.I."/>
            <person name="Rusch D."/>
            <person name="Podicherti R."/>
            <person name="Tsui H.-C.T."/>
            <person name="Winkler M.E."/>
        </authorList>
    </citation>
    <scope>NUCLEOTIDE SEQUENCE</scope>
</reference>
<organism evidence="1">
    <name type="scientific">marine metagenome</name>
    <dbReference type="NCBI Taxonomy" id="408172"/>
    <lineage>
        <taxon>unclassified sequences</taxon>
        <taxon>metagenomes</taxon>
        <taxon>ecological metagenomes</taxon>
    </lineage>
</organism>